<feature type="transmembrane region" description="Helical" evidence="1">
    <location>
        <begin position="192"/>
        <end position="211"/>
    </location>
</feature>
<feature type="transmembrane region" description="Helical" evidence="1">
    <location>
        <begin position="73"/>
        <end position="92"/>
    </location>
</feature>
<gene>
    <name evidence="3" type="ORF">B0A62_04440</name>
    <name evidence="2" type="ORF">IW20_02380</name>
</gene>
<evidence type="ECO:0000313" key="3">
    <source>
        <dbReference type="EMBL" id="OXA97087.1"/>
    </source>
</evidence>
<dbReference type="RefSeq" id="WP_035618776.1">
    <property type="nucleotide sequence ID" value="NZ_JBEWQG010000001.1"/>
</dbReference>
<name>A0A086ARN6_FLAHY</name>
<feature type="transmembrane region" description="Helical" evidence="1">
    <location>
        <begin position="125"/>
        <end position="147"/>
    </location>
</feature>
<keyword evidence="1" id="KW-1133">Transmembrane helix</keyword>
<keyword evidence="1" id="KW-0812">Transmembrane</keyword>
<dbReference type="PANTHER" id="PTHR41282">
    <property type="entry name" value="CONSERVED TRANSMEMBRANE PROTEIN-RELATED"/>
    <property type="match status" value="1"/>
</dbReference>
<dbReference type="PIRSF" id="PIRSF009160">
    <property type="entry name" value="UCP009160"/>
    <property type="match status" value="1"/>
</dbReference>
<dbReference type="eggNOG" id="COG4760">
    <property type="taxonomic scope" value="Bacteria"/>
</dbReference>
<dbReference type="PANTHER" id="PTHR41282:SF1">
    <property type="entry name" value="CONSERVED TRANSMEMBRANE PROTEIN-RELATED"/>
    <property type="match status" value="1"/>
</dbReference>
<evidence type="ECO:0000256" key="1">
    <source>
        <dbReference type="SAM" id="Phobius"/>
    </source>
</evidence>
<keyword evidence="1" id="KW-0472">Membrane</keyword>
<comment type="caution">
    <text evidence="2">The sequence shown here is derived from an EMBL/GenBank/DDBJ whole genome shotgun (WGS) entry which is preliminary data.</text>
</comment>
<evidence type="ECO:0000313" key="2">
    <source>
        <dbReference type="EMBL" id="KFF19350.1"/>
    </source>
</evidence>
<dbReference type="AlphaFoldDB" id="A0A086ARN6"/>
<dbReference type="EMBL" id="MUGY01000004">
    <property type="protein sequence ID" value="OXA97087.1"/>
    <property type="molecule type" value="Genomic_DNA"/>
</dbReference>
<dbReference type="Proteomes" id="UP000028712">
    <property type="component" value="Unassembled WGS sequence"/>
</dbReference>
<feature type="transmembrane region" description="Helical" evidence="1">
    <location>
        <begin position="49"/>
        <end position="67"/>
    </location>
</feature>
<dbReference type="OrthoDB" id="116480at2"/>
<dbReference type="Proteomes" id="UP000198424">
    <property type="component" value="Unassembled WGS sequence"/>
</dbReference>
<feature type="transmembrane region" description="Helical" evidence="1">
    <location>
        <begin position="99"/>
        <end position="119"/>
    </location>
</feature>
<proteinExistence type="predicted"/>
<protein>
    <submittedName>
        <fullName evidence="2">Membrane protein</fullName>
    </submittedName>
</protein>
<dbReference type="InterPro" id="IPR010539">
    <property type="entry name" value="BaxI_1-like"/>
</dbReference>
<feature type="transmembrane region" description="Helical" evidence="1">
    <location>
        <begin position="159"/>
        <end position="180"/>
    </location>
</feature>
<evidence type="ECO:0000313" key="4">
    <source>
        <dbReference type="Proteomes" id="UP000028712"/>
    </source>
</evidence>
<reference evidence="3 5" key="2">
    <citation type="submission" date="2016-11" db="EMBL/GenBank/DDBJ databases">
        <title>Whole genomes of Flavobacteriaceae.</title>
        <authorList>
            <person name="Stine C."/>
            <person name="Li C."/>
            <person name="Tadesse D."/>
        </authorList>
    </citation>
    <scope>NUCLEOTIDE SEQUENCE [LARGE SCALE GENOMIC DNA]</scope>
    <source>
        <strain evidence="3 5">ATCC 29551</strain>
    </source>
</reference>
<dbReference type="EMBL" id="JPRM01000003">
    <property type="protein sequence ID" value="KFF19350.1"/>
    <property type="molecule type" value="Genomic_DNA"/>
</dbReference>
<feature type="transmembrane region" description="Helical" evidence="1">
    <location>
        <begin position="231"/>
        <end position="251"/>
    </location>
</feature>
<reference evidence="2 4" key="1">
    <citation type="submission" date="2014-07" db="EMBL/GenBank/DDBJ databases">
        <title>Genome of Flavobacterium hydatis DSM 2063.</title>
        <authorList>
            <person name="Pipes S.E."/>
            <person name="Stropko S.J."/>
            <person name="Newman J.D."/>
        </authorList>
    </citation>
    <scope>NUCLEOTIDE SEQUENCE [LARGE SCALE GENOMIC DNA]</scope>
    <source>
        <strain evidence="2 4">DSM 2063</strain>
    </source>
</reference>
<dbReference type="Pfam" id="PF12811">
    <property type="entry name" value="BaxI_1"/>
    <property type="match status" value="1"/>
</dbReference>
<sequence length="258" mass="28636">MAFNSNNPFLSNKRFSPTSVAAKSDNPHQARIIDYGNEMTLSGTINKTLILFLLLTATAMITWWMSFNGINPMLPTIGGAIVGLILVVVAAFKPQLSPYLAPGYALFEGLFIGGISAIFEAMYPGIVIQAVGATFVTFMVCLGLYKFKIVKVTEQFKSVVMAATLAIATYYLISWLFSMFTSFTPVHYGNSMMSIGISVFVIVIAALNLFLDFDRIEEGVQQKMPKFMEWYGAMGLMVTLVWLYIEFLRLLSKLNSKN</sequence>
<organism evidence="2 4">
    <name type="scientific">Flavobacterium hydatis</name>
    <name type="common">Cytophaga aquatilis</name>
    <dbReference type="NCBI Taxonomy" id="991"/>
    <lineage>
        <taxon>Bacteria</taxon>
        <taxon>Pseudomonadati</taxon>
        <taxon>Bacteroidota</taxon>
        <taxon>Flavobacteriia</taxon>
        <taxon>Flavobacteriales</taxon>
        <taxon>Flavobacteriaceae</taxon>
        <taxon>Flavobacterium</taxon>
    </lineage>
</organism>
<accession>A0A086ARN6</accession>
<evidence type="ECO:0000313" key="5">
    <source>
        <dbReference type="Proteomes" id="UP000198424"/>
    </source>
</evidence>
<keyword evidence="5" id="KW-1185">Reference proteome</keyword>